<dbReference type="Proteomes" id="UP001153387">
    <property type="component" value="Unassembled WGS sequence"/>
</dbReference>
<evidence type="ECO:0000256" key="5">
    <source>
        <dbReference type="ARBA" id="ARBA00023163"/>
    </source>
</evidence>
<proteinExistence type="predicted"/>
<dbReference type="Gene3D" id="1.10.10.60">
    <property type="entry name" value="Homeodomain-like"/>
    <property type="match status" value="2"/>
</dbReference>
<dbReference type="EMBL" id="JAPDHZ010000004">
    <property type="protein sequence ID" value="MDG0793378.1"/>
    <property type="molecule type" value="Genomic_DNA"/>
</dbReference>
<evidence type="ECO:0000313" key="7">
    <source>
        <dbReference type="EMBL" id="MDG0793378.1"/>
    </source>
</evidence>
<evidence type="ECO:0000259" key="6">
    <source>
        <dbReference type="PROSITE" id="PS01124"/>
    </source>
</evidence>
<dbReference type="Pfam" id="PF12833">
    <property type="entry name" value="HTH_18"/>
    <property type="match status" value="1"/>
</dbReference>
<dbReference type="InterPro" id="IPR018060">
    <property type="entry name" value="HTH_AraC"/>
</dbReference>
<dbReference type="SUPFAM" id="SSF51215">
    <property type="entry name" value="Regulatory protein AraC"/>
    <property type="match status" value="1"/>
</dbReference>
<dbReference type="InterPro" id="IPR018062">
    <property type="entry name" value="HTH_AraC-typ_CS"/>
</dbReference>
<keyword evidence="5" id="KW-0804">Transcription</keyword>
<accession>A0A9X4KJY8</accession>
<comment type="caution">
    <text evidence="7">The sequence shown here is derived from an EMBL/GenBank/DDBJ whole genome shotgun (WGS) entry which is preliminary data.</text>
</comment>
<dbReference type="GO" id="GO:0003700">
    <property type="term" value="F:DNA-binding transcription factor activity"/>
    <property type="evidence" value="ECO:0007669"/>
    <property type="project" value="InterPro"/>
</dbReference>
<sequence>MKSLSDMTPYLGDLMPYVYDGSANEGLRVCSVYAMHLFPEGGGEMEIEDVRYPLDKRALVFLRPGQPHAFHISPERPLSSFNLYFDLWDAKNPVSLNRIFIYAPEPFKLGAVSVACPCAELDALPGVSSLQDDPQLYEELLRIVRVYEESRYYRSEILNSMMYAWMLNWFNARHTRRPSDYRIVKLLERLEHNPGRRESVGEWWEMCGLSRTYFHELFLRETGFTPKAYQHRLRMRRAAILLRESDLTITAVADKLGYPSIHPFTRHFGAYYGVSPMQYRRRPASPTGAPPADPSPAP</sequence>
<dbReference type="InterPro" id="IPR009057">
    <property type="entry name" value="Homeodomain-like_sf"/>
</dbReference>
<dbReference type="RefSeq" id="WP_277567170.1">
    <property type="nucleotide sequence ID" value="NZ_JAPDHZ010000004.1"/>
</dbReference>
<evidence type="ECO:0000313" key="8">
    <source>
        <dbReference type="Proteomes" id="UP001153387"/>
    </source>
</evidence>
<dbReference type="Pfam" id="PF02311">
    <property type="entry name" value="AraC_binding"/>
    <property type="match status" value="1"/>
</dbReference>
<dbReference type="AlphaFoldDB" id="A0A9X4KJY8"/>
<organism evidence="7 8">
    <name type="scientific">Cohnella ginsengisoli</name>
    <dbReference type="NCBI Taxonomy" id="425004"/>
    <lineage>
        <taxon>Bacteria</taxon>
        <taxon>Bacillati</taxon>
        <taxon>Bacillota</taxon>
        <taxon>Bacilli</taxon>
        <taxon>Bacillales</taxon>
        <taxon>Paenibacillaceae</taxon>
        <taxon>Cohnella</taxon>
    </lineage>
</organism>
<evidence type="ECO:0000256" key="4">
    <source>
        <dbReference type="ARBA" id="ARBA00023159"/>
    </source>
</evidence>
<feature type="domain" description="HTH araC/xylS-type" evidence="6">
    <location>
        <begin position="184"/>
        <end position="282"/>
    </location>
</feature>
<keyword evidence="1" id="KW-0963">Cytoplasm</keyword>
<dbReference type="InterPro" id="IPR003313">
    <property type="entry name" value="AraC-bd"/>
</dbReference>
<gene>
    <name evidence="7" type="ORF">OMP38_22965</name>
</gene>
<name>A0A9X4KJY8_9BACL</name>
<protein>
    <submittedName>
        <fullName evidence="7">AraC family transcriptional regulator</fullName>
    </submittedName>
</protein>
<evidence type="ECO:0000256" key="1">
    <source>
        <dbReference type="ARBA" id="ARBA00022490"/>
    </source>
</evidence>
<dbReference type="PROSITE" id="PS00041">
    <property type="entry name" value="HTH_ARAC_FAMILY_1"/>
    <property type="match status" value="1"/>
</dbReference>
<dbReference type="SMART" id="SM00342">
    <property type="entry name" value="HTH_ARAC"/>
    <property type="match status" value="1"/>
</dbReference>
<keyword evidence="2" id="KW-0805">Transcription regulation</keyword>
<dbReference type="SUPFAM" id="SSF46689">
    <property type="entry name" value="Homeodomain-like"/>
    <property type="match status" value="2"/>
</dbReference>
<keyword evidence="4" id="KW-0010">Activator</keyword>
<evidence type="ECO:0000256" key="3">
    <source>
        <dbReference type="ARBA" id="ARBA00023125"/>
    </source>
</evidence>
<keyword evidence="3" id="KW-0238">DNA-binding</keyword>
<dbReference type="InterPro" id="IPR050204">
    <property type="entry name" value="AraC_XylS_family_regulators"/>
</dbReference>
<dbReference type="PANTHER" id="PTHR46796:SF13">
    <property type="entry name" value="HTH-TYPE TRANSCRIPTIONAL ACTIVATOR RHAS"/>
    <property type="match status" value="1"/>
</dbReference>
<dbReference type="PROSITE" id="PS01124">
    <property type="entry name" value="HTH_ARAC_FAMILY_2"/>
    <property type="match status" value="1"/>
</dbReference>
<evidence type="ECO:0000256" key="2">
    <source>
        <dbReference type="ARBA" id="ARBA00023015"/>
    </source>
</evidence>
<dbReference type="InterPro" id="IPR037923">
    <property type="entry name" value="HTH-like"/>
</dbReference>
<reference evidence="7 8" key="1">
    <citation type="submission" date="2022-10" db="EMBL/GenBank/DDBJ databases">
        <title>Comparative genomic analysis of Cohnella hashimotonis sp. nov., isolated from the International Space Station.</title>
        <authorList>
            <person name="Simpson A."/>
            <person name="Venkateswaran K."/>
        </authorList>
    </citation>
    <scope>NUCLEOTIDE SEQUENCE [LARGE SCALE GENOMIC DNA]</scope>
    <source>
        <strain evidence="7 8">DSM 18997</strain>
    </source>
</reference>
<keyword evidence="8" id="KW-1185">Reference proteome</keyword>
<dbReference type="PANTHER" id="PTHR46796">
    <property type="entry name" value="HTH-TYPE TRANSCRIPTIONAL ACTIVATOR RHAS-RELATED"/>
    <property type="match status" value="1"/>
</dbReference>
<dbReference type="GO" id="GO:0043565">
    <property type="term" value="F:sequence-specific DNA binding"/>
    <property type="evidence" value="ECO:0007669"/>
    <property type="project" value="InterPro"/>
</dbReference>